<comment type="similarity">
    <text evidence="1">Belongs to the UbiJ family.</text>
</comment>
<evidence type="ECO:0000259" key="3">
    <source>
        <dbReference type="Pfam" id="PF02036"/>
    </source>
</evidence>
<keyword evidence="5" id="KW-1185">Reference proteome</keyword>
<dbReference type="InterPro" id="IPR038989">
    <property type="entry name" value="UbiJ"/>
</dbReference>
<dbReference type="SUPFAM" id="SSF55718">
    <property type="entry name" value="SCP-like"/>
    <property type="match status" value="1"/>
</dbReference>
<proteinExistence type="inferred from homology"/>
<organism evidence="4 5">
    <name type="scientific">Pseudomonas cremoricolorata</name>
    <dbReference type="NCBI Taxonomy" id="157783"/>
    <lineage>
        <taxon>Bacteria</taxon>
        <taxon>Pseudomonadati</taxon>
        <taxon>Pseudomonadota</taxon>
        <taxon>Gammaproteobacteria</taxon>
        <taxon>Pseudomonadales</taxon>
        <taxon>Pseudomonadaceae</taxon>
        <taxon>Pseudomonas</taxon>
    </lineage>
</organism>
<name>A0A089Y987_9PSED</name>
<dbReference type="KEGG" id="psw:LK03_03725"/>
<dbReference type="GO" id="GO:0005737">
    <property type="term" value="C:cytoplasm"/>
    <property type="evidence" value="ECO:0007669"/>
    <property type="project" value="UniProtKB-SubCell"/>
</dbReference>
<comment type="function">
    <text evidence="1">Required for ubiquinone (coenzyme Q) biosynthesis. Binds hydrophobic ubiquinone biosynthetic intermediates via its SCP2 domain and is essential for the stability of the Ubi complex. May constitute a docking platform where Ubi enzymes assemble and access their SCP2-bound polyprenyl substrates.</text>
</comment>
<dbReference type="RefSeq" id="WP_038411124.1">
    <property type="nucleotide sequence ID" value="NZ_CP009455.1"/>
</dbReference>
<dbReference type="EMBL" id="CP009455">
    <property type="protein sequence ID" value="AIR88408.1"/>
    <property type="molecule type" value="Genomic_DNA"/>
</dbReference>
<evidence type="ECO:0000256" key="2">
    <source>
        <dbReference type="SAM" id="Coils"/>
    </source>
</evidence>
<dbReference type="InterPro" id="IPR036527">
    <property type="entry name" value="SCP2_sterol-bd_dom_sf"/>
</dbReference>
<evidence type="ECO:0000256" key="1">
    <source>
        <dbReference type="HAMAP-Rule" id="MF_02215"/>
    </source>
</evidence>
<sequence length="207" mass="22738">MLLAGVLASLEHGLNRVLRMDSTALPRLAALEGKVIAIDCVQPALRVYILPDEDGLMLAGHWEGDVHCTLRAPASHLARLALARDKTAVLHAPQVQLHGDSAALLDLVGVLQNLELDWEYELSRWLGPVATSLLAGHLRQRAGWTREGLARFSQNLSEYLAEESRTLVGKREAEAAFSELDALKVDIERLEARIRRLSQSLDASDNA</sequence>
<dbReference type="STRING" id="157783.LK03_03725"/>
<dbReference type="HAMAP" id="MF_02215">
    <property type="entry name" value="UbiJ"/>
    <property type="match status" value="1"/>
</dbReference>
<dbReference type="PANTHER" id="PTHR38693">
    <property type="entry name" value="UBIQUINONE BIOSYNTHESIS PROTEIN UBIJ"/>
    <property type="match status" value="1"/>
</dbReference>
<feature type="coiled-coil region" evidence="2">
    <location>
        <begin position="173"/>
        <end position="207"/>
    </location>
</feature>
<dbReference type="UniPathway" id="UPA00232"/>
<gene>
    <name evidence="1" type="primary">ubiJ</name>
    <name evidence="4" type="ORF">LK03_03725</name>
</gene>
<dbReference type="OrthoDB" id="9796077at2"/>
<comment type="subcellular location">
    <subcellularLocation>
        <location evidence="1">Cytoplasm</location>
    </subcellularLocation>
</comment>
<keyword evidence="1" id="KW-0831">Ubiquinone biosynthesis</keyword>
<feature type="domain" description="SCP2" evidence="3">
    <location>
        <begin position="14"/>
        <end position="111"/>
    </location>
</feature>
<comment type="pathway">
    <text evidence="1">Cofactor biosynthesis; ubiquinone biosynthesis.</text>
</comment>
<dbReference type="AlphaFoldDB" id="A0A089Y987"/>
<protein>
    <recommendedName>
        <fullName evidence="1">Ubiquinone biosynthesis accessory factor UbiJ</fullName>
    </recommendedName>
</protein>
<dbReference type="Pfam" id="PF02036">
    <property type="entry name" value="SCP2"/>
    <property type="match status" value="1"/>
</dbReference>
<evidence type="ECO:0000313" key="4">
    <source>
        <dbReference type="EMBL" id="AIR88408.1"/>
    </source>
</evidence>
<dbReference type="PANTHER" id="PTHR38693:SF1">
    <property type="entry name" value="UBIQUINONE BIOSYNTHESIS ACCESSORY FACTOR UBIJ"/>
    <property type="match status" value="1"/>
</dbReference>
<dbReference type="GO" id="GO:0006744">
    <property type="term" value="P:ubiquinone biosynthetic process"/>
    <property type="evidence" value="ECO:0007669"/>
    <property type="project" value="UniProtKB-UniRule"/>
</dbReference>
<evidence type="ECO:0000313" key="5">
    <source>
        <dbReference type="Proteomes" id="UP000029493"/>
    </source>
</evidence>
<reference evidence="4 5" key="1">
    <citation type="submission" date="2014-09" db="EMBL/GenBank/DDBJ databases">
        <authorList>
            <person name="Chan K.-G."/>
        </authorList>
    </citation>
    <scope>NUCLEOTIDE SEQUENCE [LARGE SCALE GENOMIC DNA]</scope>
    <source>
        <strain evidence="4 5">ND07</strain>
    </source>
</reference>
<dbReference type="InterPro" id="IPR003033">
    <property type="entry name" value="SCP2_sterol-bd_dom"/>
</dbReference>
<accession>A0A089Y987</accession>
<keyword evidence="2" id="KW-0175">Coiled coil</keyword>
<dbReference type="eggNOG" id="COG3165">
    <property type="taxonomic scope" value="Bacteria"/>
</dbReference>
<keyword evidence="1" id="KW-0963">Cytoplasm</keyword>
<dbReference type="Proteomes" id="UP000029493">
    <property type="component" value="Chromosome"/>
</dbReference>